<name>A0ABW4NDH1_9SPHN</name>
<feature type="region of interest" description="Disordered" evidence="3">
    <location>
        <begin position="692"/>
        <end position="711"/>
    </location>
</feature>
<dbReference type="EMBL" id="JBHUFC010000003">
    <property type="protein sequence ID" value="MFD1788086.1"/>
    <property type="molecule type" value="Genomic_DNA"/>
</dbReference>
<accession>A0ABW4NDH1</accession>
<feature type="compositionally biased region" description="Polar residues" evidence="3">
    <location>
        <begin position="767"/>
        <end position="776"/>
    </location>
</feature>
<comment type="caution">
    <text evidence="5">The sequence shown here is derived from an EMBL/GenBank/DDBJ whole genome shotgun (WGS) entry which is preliminary data.</text>
</comment>
<keyword evidence="6" id="KW-1185">Reference proteome</keyword>
<feature type="region of interest" description="Disordered" evidence="3">
    <location>
        <begin position="744"/>
        <end position="812"/>
    </location>
</feature>
<feature type="compositionally biased region" description="Polar residues" evidence="3">
    <location>
        <begin position="744"/>
        <end position="760"/>
    </location>
</feature>
<dbReference type="InterPro" id="IPR005053">
    <property type="entry name" value="MobA_MobL"/>
</dbReference>
<reference evidence="6" key="1">
    <citation type="journal article" date="2019" name="Int. J. Syst. Evol. Microbiol.">
        <title>The Global Catalogue of Microorganisms (GCM) 10K type strain sequencing project: providing services to taxonomists for standard genome sequencing and annotation.</title>
        <authorList>
            <consortium name="The Broad Institute Genomics Platform"/>
            <consortium name="The Broad Institute Genome Sequencing Center for Infectious Disease"/>
            <person name="Wu L."/>
            <person name="Ma J."/>
        </authorList>
    </citation>
    <scope>NUCLEOTIDE SEQUENCE [LARGE SCALE GENOMIC DNA]</scope>
    <source>
        <strain evidence="6">Q85</strain>
    </source>
</reference>
<evidence type="ECO:0000259" key="4">
    <source>
        <dbReference type="Pfam" id="PF03389"/>
    </source>
</evidence>
<dbReference type="Proteomes" id="UP001597283">
    <property type="component" value="Unassembled WGS sequence"/>
</dbReference>
<evidence type="ECO:0000256" key="2">
    <source>
        <dbReference type="ARBA" id="ARBA00022971"/>
    </source>
</evidence>
<comment type="similarity">
    <text evidence="1">Belongs to the MobA/MobL family.</text>
</comment>
<evidence type="ECO:0000313" key="6">
    <source>
        <dbReference type="Proteomes" id="UP001597283"/>
    </source>
</evidence>
<evidence type="ECO:0000256" key="1">
    <source>
        <dbReference type="ARBA" id="ARBA00010873"/>
    </source>
</evidence>
<feature type="domain" description="MobA/MobL protein" evidence="4">
    <location>
        <begin position="145"/>
        <end position="289"/>
    </location>
</feature>
<keyword evidence="2" id="KW-0184">Conjugation</keyword>
<proteinExistence type="inferred from homology"/>
<sequence>MGAERYVVDEHYHAGGSRTAFVISNISDDPRTREAFWDAAHVASATPSKPRLEIRPHRGDLAELVRLADEDGTPVAVERALRELAQEGAGPHRRIHLIDLDQATFDWAQTLDEDRYGTRRDDRLVHIVRPRGGVLQWRIETEFAYELDGDDDRTVAQDYGRMLDSLGLKYTIAAHHPTHRNDLRNRHPHILIYPGACRRRDDGSWEFGGKLQAGDIALGLGAVDKTTLAKLWFEQRSAADVAALRRAFADMVNARLERRGVRRRYDPRTFAEMGIDQAPGEHLGSAAAARVEAGDAIDIDRRNAIRGWDGRRRQTARDIAAELARHCAVIARVEDTDARGSDADLAALRDQHIALTDRLAGLLELLADHDLSTEMARSAADRLATKSGDALAAIEAGTASAAEMRASASYRARNELALAHLDAVDDVLMPHADTIRTARAEVAGMRRALHGIADRITARVAQLEHARDVARRAAIWSSETVLLPTRHPAPLGDDAHFEALVEHIRNQRSAEWATSADRFVQLVRADGTGDLFTPIGLRASDEALIVRQPYARRFAGVLREAGKRQEEEIGRVLAYIAAHGEDGLLGNDTDTAPRTVRRHYRLYRDHPTFCDLLQDARARFETASRASSAVVVGVDMPVAEPAIVVSPDNSRVPIAMPPADLRIAAPTLPKAPTVSSSSVPESDPMAKLISPSRSVAQPVARSPSTSATPVTIPAYRGAEDHQTAAAPPVSQSPLGGAAEVTATAPLSNRTDGGVDQSVNNARDVGKASSTDATSARESGRSIRVGDVAATPEAQTQTSVAASVDKVDRAAPTRQERAAVAARLIDAEARTNPPSAGAVQTAPRPRVAGRGLEPGQPVTTPSVSDLGKEPEAVVALSDTGGHPSPSALAEQVPMSDAGDQVRVGQSVMRSADPGEPDPGEAPGDVGLPDRNTVAPPRHETVGRASASPTERLRDLVRQRPVHGTTSPPDPSPKPATRTTLSQPPPSARPKQIEHDRRLQSVHQVVATFREHTLYARLDKSGQRTFDDSMQEPLNDIVAGRASLRIDGGVMLAATASDEVMDRLRALAVSDAGYWLLVRIAETVPGDAERFDSWQVLDQRGGAMSLPSTGRHGPGIGD</sequence>
<gene>
    <name evidence="5" type="ORF">ACFSC3_10910</name>
</gene>
<feature type="region of interest" description="Disordered" evidence="3">
    <location>
        <begin position="826"/>
        <end position="996"/>
    </location>
</feature>
<evidence type="ECO:0000313" key="5">
    <source>
        <dbReference type="EMBL" id="MFD1788086.1"/>
    </source>
</evidence>
<protein>
    <submittedName>
        <fullName evidence="5">MobA/MobL family protein</fullName>
    </submittedName>
</protein>
<dbReference type="Pfam" id="PF03389">
    <property type="entry name" value="MobA_MobL"/>
    <property type="match status" value="1"/>
</dbReference>
<dbReference type="RefSeq" id="WP_380940442.1">
    <property type="nucleotide sequence ID" value="NZ_JBHUFC010000003.1"/>
</dbReference>
<evidence type="ECO:0000256" key="3">
    <source>
        <dbReference type="SAM" id="MobiDB-lite"/>
    </source>
</evidence>
<organism evidence="5 6">
    <name type="scientific">Sphingomonas floccifaciens</name>
    <dbReference type="NCBI Taxonomy" id="1844115"/>
    <lineage>
        <taxon>Bacteria</taxon>
        <taxon>Pseudomonadati</taxon>
        <taxon>Pseudomonadota</taxon>
        <taxon>Alphaproteobacteria</taxon>
        <taxon>Sphingomonadales</taxon>
        <taxon>Sphingomonadaceae</taxon>
        <taxon>Sphingomonas</taxon>
    </lineage>
</organism>
<dbReference type="Gene3D" id="3.30.930.30">
    <property type="match status" value="1"/>
</dbReference>